<sequence length="127" mass="12917">MYASIAGFDPIAGLYAGVVLKIVGSLAARTVLMVTTPTRAIALTSQSVLQEAGPDPANAGGIAALTVPADLVMLPRGVARLGAVMGFVSNAVMTGSTGIALQIVTGVLRDTTRYQPQGHNRLGQLAD</sequence>
<dbReference type="Proteomes" id="UP001474181">
    <property type="component" value="Unassembled WGS sequence"/>
</dbReference>
<dbReference type="Pfam" id="PF00916">
    <property type="entry name" value="Sulfate_transp"/>
    <property type="match status" value="1"/>
</dbReference>
<comment type="caution">
    <text evidence="6">The sequence shown here is derived from an EMBL/GenBank/DDBJ whole genome shotgun (WGS) entry which is preliminary data.</text>
</comment>
<protein>
    <submittedName>
        <fullName evidence="6">SulP family inorganic anion transporter</fullName>
    </submittedName>
</protein>
<evidence type="ECO:0000256" key="3">
    <source>
        <dbReference type="ARBA" id="ARBA00022989"/>
    </source>
</evidence>
<evidence type="ECO:0000256" key="1">
    <source>
        <dbReference type="ARBA" id="ARBA00004141"/>
    </source>
</evidence>
<evidence type="ECO:0000313" key="7">
    <source>
        <dbReference type="Proteomes" id="UP001474181"/>
    </source>
</evidence>
<evidence type="ECO:0000313" key="6">
    <source>
        <dbReference type="EMBL" id="MER7178440.1"/>
    </source>
</evidence>
<evidence type="ECO:0000256" key="2">
    <source>
        <dbReference type="ARBA" id="ARBA00022692"/>
    </source>
</evidence>
<feature type="domain" description="SLC26A/SulP transporter" evidence="5">
    <location>
        <begin position="2"/>
        <end position="115"/>
    </location>
</feature>
<evidence type="ECO:0000259" key="5">
    <source>
        <dbReference type="Pfam" id="PF00916"/>
    </source>
</evidence>
<keyword evidence="3" id="KW-1133">Transmembrane helix</keyword>
<accession>A0ABV1WPM2</accession>
<gene>
    <name evidence="6" type="ORF">ABT404_02920</name>
</gene>
<evidence type="ECO:0000256" key="4">
    <source>
        <dbReference type="ARBA" id="ARBA00023136"/>
    </source>
</evidence>
<reference evidence="6 7" key="1">
    <citation type="submission" date="2024-06" db="EMBL/GenBank/DDBJ databases">
        <title>The Natural Products Discovery Center: Release of the First 8490 Sequenced Strains for Exploring Actinobacteria Biosynthetic Diversity.</title>
        <authorList>
            <person name="Kalkreuter E."/>
            <person name="Kautsar S.A."/>
            <person name="Yang D."/>
            <person name="Bader C.D."/>
            <person name="Teijaro C.N."/>
            <person name="Fluegel L."/>
            <person name="Davis C.M."/>
            <person name="Simpson J.R."/>
            <person name="Lauterbach L."/>
            <person name="Steele A.D."/>
            <person name="Gui C."/>
            <person name="Meng S."/>
            <person name="Li G."/>
            <person name="Viehrig K."/>
            <person name="Ye F."/>
            <person name="Su P."/>
            <person name="Kiefer A.F."/>
            <person name="Nichols A."/>
            <person name="Cepeda A.J."/>
            <person name="Yan W."/>
            <person name="Fan B."/>
            <person name="Jiang Y."/>
            <person name="Adhikari A."/>
            <person name="Zheng C.-J."/>
            <person name="Schuster L."/>
            <person name="Cowan T.M."/>
            <person name="Smanski M.J."/>
            <person name="Chevrette M.G."/>
            <person name="De Carvalho L.P.S."/>
            <person name="Shen B."/>
        </authorList>
    </citation>
    <scope>NUCLEOTIDE SEQUENCE [LARGE SCALE GENOMIC DNA]</scope>
    <source>
        <strain evidence="6 7">NPDC000234</strain>
    </source>
</reference>
<keyword evidence="4" id="KW-0472">Membrane</keyword>
<dbReference type="InterPro" id="IPR011547">
    <property type="entry name" value="SLC26A/SulP_dom"/>
</dbReference>
<proteinExistence type="predicted"/>
<keyword evidence="2" id="KW-0812">Transmembrane</keyword>
<dbReference type="EMBL" id="JBEPEK010000011">
    <property type="protein sequence ID" value="MER7178440.1"/>
    <property type="molecule type" value="Genomic_DNA"/>
</dbReference>
<organism evidence="6 7">
    <name type="scientific">Streptomyces hyaluromycini</name>
    <dbReference type="NCBI Taxonomy" id="1377993"/>
    <lineage>
        <taxon>Bacteria</taxon>
        <taxon>Bacillati</taxon>
        <taxon>Actinomycetota</taxon>
        <taxon>Actinomycetes</taxon>
        <taxon>Kitasatosporales</taxon>
        <taxon>Streptomycetaceae</taxon>
        <taxon>Streptomyces</taxon>
    </lineage>
</organism>
<name>A0ABV1WPM2_9ACTN</name>
<dbReference type="RefSeq" id="WP_350776797.1">
    <property type="nucleotide sequence ID" value="NZ_JBEPEK010000011.1"/>
</dbReference>
<keyword evidence="7" id="KW-1185">Reference proteome</keyword>
<comment type="subcellular location">
    <subcellularLocation>
        <location evidence="1">Membrane</location>
        <topology evidence="1">Multi-pass membrane protein</topology>
    </subcellularLocation>
</comment>